<keyword evidence="3" id="KW-1185">Reference proteome</keyword>
<dbReference type="GeneID" id="35599572"/>
<gene>
    <name evidence="2" type="ORF">RCC_04397</name>
</gene>
<evidence type="ECO:0000313" key="3">
    <source>
        <dbReference type="Proteomes" id="UP000225277"/>
    </source>
</evidence>
<dbReference type="OrthoDB" id="5201563at2759"/>
<dbReference type="RefSeq" id="XP_023625443.1">
    <property type="nucleotide sequence ID" value="XM_023769675.1"/>
</dbReference>
<organism evidence="2 3">
    <name type="scientific">Ramularia collo-cygni</name>
    <dbReference type="NCBI Taxonomy" id="112498"/>
    <lineage>
        <taxon>Eukaryota</taxon>
        <taxon>Fungi</taxon>
        <taxon>Dikarya</taxon>
        <taxon>Ascomycota</taxon>
        <taxon>Pezizomycotina</taxon>
        <taxon>Dothideomycetes</taxon>
        <taxon>Dothideomycetidae</taxon>
        <taxon>Mycosphaerellales</taxon>
        <taxon>Mycosphaerellaceae</taxon>
        <taxon>Ramularia</taxon>
    </lineage>
</organism>
<name>A0A2D3VDB9_9PEZI</name>
<accession>A0A2D3VDB9</accession>
<feature type="compositionally biased region" description="Polar residues" evidence="1">
    <location>
        <begin position="41"/>
        <end position="51"/>
    </location>
</feature>
<reference evidence="2 3" key="1">
    <citation type="submission" date="2016-03" db="EMBL/GenBank/DDBJ databases">
        <authorList>
            <person name="Ploux O."/>
        </authorList>
    </citation>
    <scope>NUCLEOTIDE SEQUENCE [LARGE SCALE GENOMIC DNA]</scope>
    <source>
        <strain evidence="2 3">URUG2</strain>
    </source>
</reference>
<dbReference type="AlphaFoldDB" id="A0A2D3VDB9"/>
<dbReference type="Proteomes" id="UP000225277">
    <property type="component" value="Unassembled WGS sequence"/>
</dbReference>
<proteinExistence type="predicted"/>
<protein>
    <submittedName>
        <fullName evidence="2">Uncharacterized protein</fullName>
    </submittedName>
</protein>
<evidence type="ECO:0000256" key="1">
    <source>
        <dbReference type="SAM" id="MobiDB-lite"/>
    </source>
</evidence>
<evidence type="ECO:0000313" key="2">
    <source>
        <dbReference type="EMBL" id="CZT18553.1"/>
    </source>
</evidence>
<feature type="compositionally biased region" description="Basic and acidic residues" evidence="1">
    <location>
        <begin position="22"/>
        <end position="35"/>
    </location>
</feature>
<sequence>MSVTTTDNARVNALRHVLADYDLHHDQPLDSESRGAPEPNPQETAITSNNPPGWETQWRRVPAHRPVDPTLLNGDRNQASNAIERNFIRVMFSGVYLQATVSSLWRATGGKLSDRVFRIKVGGEW</sequence>
<dbReference type="EMBL" id="FJUY01000006">
    <property type="protein sequence ID" value="CZT18553.1"/>
    <property type="molecule type" value="Genomic_DNA"/>
</dbReference>
<feature type="region of interest" description="Disordered" evidence="1">
    <location>
        <begin position="22"/>
        <end position="57"/>
    </location>
</feature>